<keyword evidence="3" id="KW-1003">Cell membrane</keyword>
<dbReference type="InterPro" id="IPR050901">
    <property type="entry name" value="BP-dep_ABC_trans_perm"/>
</dbReference>
<dbReference type="InterPro" id="IPR000515">
    <property type="entry name" value="MetI-like"/>
</dbReference>
<comment type="caution">
    <text evidence="10">The sequence shown here is derived from an EMBL/GenBank/DDBJ whole genome shotgun (WGS) entry which is preliminary data.</text>
</comment>
<dbReference type="CDD" id="cd06261">
    <property type="entry name" value="TM_PBP2"/>
    <property type="match status" value="1"/>
</dbReference>
<gene>
    <name evidence="10" type="ORF">JOD49_001110</name>
</gene>
<dbReference type="Proteomes" id="UP000698059">
    <property type="component" value="Unassembled WGS sequence"/>
</dbReference>
<evidence type="ECO:0000256" key="1">
    <source>
        <dbReference type="ARBA" id="ARBA00004651"/>
    </source>
</evidence>
<sequence length="329" mass="35074">MSTSITAGAPDAGASVGRGTSPSAVRGTGSPDAEATTTRGGTGVAGARRRRAWKNPGSNAAALLVALVVAFPLYWMVLSALRPKAAIDAGDASLFTTDLTLDSFVRVLTVNDFGRFFLNSLVVALAVVVLSTICAFLASVALTRYRFRSRTTLLVIVLIAQMVPIEALTIPLFFLFRNMGASVPALGLNQLGSLVLVHLAFSIPFAIWMLRGFVAAVPVELEEAARIDGAKSFRFVRSILFPLVFPGVVAVSVFSFISTWNDFLFAKTFIISAQENQTLPLAILTFFKDDQNDWGAIMAGSVIMTVPVLIFFVLVQRHLVSGLAGAVKG</sequence>
<dbReference type="PROSITE" id="PS50928">
    <property type="entry name" value="ABC_TM1"/>
    <property type="match status" value="1"/>
</dbReference>
<feature type="transmembrane region" description="Helical" evidence="7">
    <location>
        <begin position="294"/>
        <end position="315"/>
    </location>
</feature>
<feature type="domain" description="ABC transmembrane type-1" evidence="9">
    <location>
        <begin position="117"/>
        <end position="315"/>
    </location>
</feature>
<keyword evidence="4 7" id="KW-0812">Transmembrane</keyword>
<organism evidence="10 11">
    <name type="scientific">Oerskovia jenensis</name>
    <dbReference type="NCBI Taxonomy" id="162169"/>
    <lineage>
        <taxon>Bacteria</taxon>
        <taxon>Bacillati</taxon>
        <taxon>Actinomycetota</taxon>
        <taxon>Actinomycetes</taxon>
        <taxon>Micrococcales</taxon>
        <taxon>Cellulomonadaceae</taxon>
        <taxon>Oerskovia</taxon>
    </lineage>
</organism>
<dbReference type="InterPro" id="IPR035906">
    <property type="entry name" value="MetI-like_sf"/>
</dbReference>
<evidence type="ECO:0000256" key="3">
    <source>
        <dbReference type="ARBA" id="ARBA00022475"/>
    </source>
</evidence>
<feature type="transmembrane region" description="Helical" evidence="7">
    <location>
        <begin position="196"/>
        <end position="219"/>
    </location>
</feature>
<evidence type="ECO:0000259" key="9">
    <source>
        <dbReference type="PROSITE" id="PS50928"/>
    </source>
</evidence>
<keyword evidence="11" id="KW-1185">Reference proteome</keyword>
<reference evidence="10 11" key="1">
    <citation type="submission" date="2021-01" db="EMBL/GenBank/DDBJ databases">
        <title>Sequencing the genomes of 1000 actinobacteria strains.</title>
        <authorList>
            <person name="Klenk H.-P."/>
        </authorList>
    </citation>
    <scope>NUCLEOTIDE SEQUENCE [LARGE SCALE GENOMIC DNA]</scope>
    <source>
        <strain evidence="10 11">DSM 46000</strain>
    </source>
</reference>
<comment type="similarity">
    <text evidence="7">Belongs to the binding-protein-dependent transport system permease family.</text>
</comment>
<accession>A0ABS2LCN7</accession>
<dbReference type="Pfam" id="PF00528">
    <property type="entry name" value="BPD_transp_1"/>
    <property type="match status" value="1"/>
</dbReference>
<comment type="subcellular location">
    <subcellularLocation>
        <location evidence="1 7">Cell membrane</location>
        <topology evidence="1 7">Multi-pass membrane protein</topology>
    </subcellularLocation>
</comment>
<evidence type="ECO:0000256" key="2">
    <source>
        <dbReference type="ARBA" id="ARBA00022448"/>
    </source>
</evidence>
<keyword evidence="5 7" id="KW-1133">Transmembrane helix</keyword>
<dbReference type="EMBL" id="JAFBBO010000001">
    <property type="protein sequence ID" value="MBM7478190.1"/>
    <property type="molecule type" value="Genomic_DNA"/>
</dbReference>
<evidence type="ECO:0000256" key="4">
    <source>
        <dbReference type="ARBA" id="ARBA00022692"/>
    </source>
</evidence>
<dbReference type="PANTHER" id="PTHR32243">
    <property type="entry name" value="MALTOSE TRANSPORT SYSTEM PERMEASE-RELATED"/>
    <property type="match status" value="1"/>
</dbReference>
<dbReference type="SUPFAM" id="SSF161098">
    <property type="entry name" value="MetI-like"/>
    <property type="match status" value="1"/>
</dbReference>
<evidence type="ECO:0000313" key="11">
    <source>
        <dbReference type="Proteomes" id="UP000698059"/>
    </source>
</evidence>
<keyword evidence="2 7" id="KW-0813">Transport</keyword>
<proteinExistence type="inferred from homology"/>
<name>A0ABS2LCN7_9CELL</name>
<feature type="transmembrane region" description="Helical" evidence="7">
    <location>
        <begin position="58"/>
        <end position="77"/>
    </location>
</feature>
<evidence type="ECO:0000256" key="5">
    <source>
        <dbReference type="ARBA" id="ARBA00022989"/>
    </source>
</evidence>
<dbReference type="PANTHER" id="PTHR32243:SF18">
    <property type="entry name" value="INNER MEMBRANE ABC TRANSPORTER PERMEASE PROTEIN YCJP"/>
    <property type="match status" value="1"/>
</dbReference>
<evidence type="ECO:0000313" key="10">
    <source>
        <dbReference type="EMBL" id="MBM7478190.1"/>
    </source>
</evidence>
<feature type="transmembrane region" description="Helical" evidence="7">
    <location>
        <begin position="116"/>
        <end position="141"/>
    </location>
</feature>
<evidence type="ECO:0000256" key="7">
    <source>
        <dbReference type="RuleBase" id="RU363032"/>
    </source>
</evidence>
<feature type="region of interest" description="Disordered" evidence="8">
    <location>
        <begin position="1"/>
        <end position="49"/>
    </location>
</feature>
<evidence type="ECO:0000256" key="8">
    <source>
        <dbReference type="SAM" id="MobiDB-lite"/>
    </source>
</evidence>
<protein>
    <submittedName>
        <fullName evidence="10">N,N'-diacetylchitobiose transport system permease protein</fullName>
    </submittedName>
</protein>
<feature type="transmembrane region" description="Helical" evidence="7">
    <location>
        <begin position="153"/>
        <end position="176"/>
    </location>
</feature>
<keyword evidence="6 7" id="KW-0472">Membrane</keyword>
<dbReference type="Gene3D" id="1.10.3720.10">
    <property type="entry name" value="MetI-like"/>
    <property type="match status" value="1"/>
</dbReference>
<feature type="transmembrane region" description="Helical" evidence="7">
    <location>
        <begin position="239"/>
        <end position="257"/>
    </location>
</feature>
<evidence type="ECO:0000256" key="6">
    <source>
        <dbReference type="ARBA" id="ARBA00023136"/>
    </source>
</evidence>